<protein>
    <submittedName>
        <fullName evidence="1">Uncharacterized protein</fullName>
    </submittedName>
</protein>
<sequence>MTAMKGQLYKLLVLMLLLVLCLQTVEGLRGALFRTGRSGSATSYPNARINSDPMYAAYYRLARRYNDGPLY</sequence>
<dbReference type="EnsemblMetazoa" id="PPA08793.1">
    <property type="protein sequence ID" value="PPA08793.1"/>
    <property type="gene ID" value="WBGene00098347"/>
</dbReference>
<dbReference type="Proteomes" id="UP000005239">
    <property type="component" value="Unassembled WGS sequence"/>
</dbReference>
<evidence type="ECO:0000313" key="1">
    <source>
        <dbReference type="EnsemblMetazoa" id="PPA08793.1"/>
    </source>
</evidence>
<evidence type="ECO:0000313" key="2">
    <source>
        <dbReference type="Proteomes" id="UP000005239"/>
    </source>
</evidence>
<reference evidence="2" key="1">
    <citation type="journal article" date="2008" name="Nat. Genet.">
        <title>The Pristionchus pacificus genome provides a unique perspective on nematode lifestyle and parasitism.</title>
        <authorList>
            <person name="Dieterich C."/>
            <person name="Clifton S.W."/>
            <person name="Schuster L.N."/>
            <person name="Chinwalla A."/>
            <person name="Delehaunty K."/>
            <person name="Dinkelacker I."/>
            <person name="Fulton L."/>
            <person name="Fulton R."/>
            <person name="Godfrey J."/>
            <person name="Minx P."/>
            <person name="Mitreva M."/>
            <person name="Roeseler W."/>
            <person name="Tian H."/>
            <person name="Witte H."/>
            <person name="Yang S.P."/>
            <person name="Wilson R.K."/>
            <person name="Sommer R.J."/>
        </authorList>
    </citation>
    <scope>NUCLEOTIDE SEQUENCE [LARGE SCALE GENOMIC DNA]</scope>
    <source>
        <strain evidence="2">PS312</strain>
    </source>
</reference>
<name>A0A2A6C7D5_PRIPA</name>
<gene>
    <name evidence="1" type="primary">WBGene00098347</name>
</gene>
<accession>A0A2A6C7D5</accession>
<organism evidence="1 2">
    <name type="scientific">Pristionchus pacificus</name>
    <name type="common">Parasitic nematode worm</name>
    <dbReference type="NCBI Taxonomy" id="54126"/>
    <lineage>
        <taxon>Eukaryota</taxon>
        <taxon>Metazoa</taxon>
        <taxon>Ecdysozoa</taxon>
        <taxon>Nematoda</taxon>
        <taxon>Chromadorea</taxon>
        <taxon>Rhabditida</taxon>
        <taxon>Rhabditina</taxon>
        <taxon>Diplogasteromorpha</taxon>
        <taxon>Diplogasteroidea</taxon>
        <taxon>Neodiplogasteridae</taxon>
        <taxon>Pristionchus</taxon>
    </lineage>
</organism>
<proteinExistence type="predicted"/>
<dbReference type="AlphaFoldDB" id="A0A2A6C7D5"/>
<accession>A0A8R1UA87</accession>
<reference evidence="1" key="2">
    <citation type="submission" date="2022-06" db="UniProtKB">
        <authorList>
            <consortium name="EnsemblMetazoa"/>
        </authorList>
    </citation>
    <scope>IDENTIFICATION</scope>
    <source>
        <strain evidence="1">PS312</strain>
    </source>
</reference>
<keyword evidence="2" id="KW-1185">Reference proteome</keyword>